<dbReference type="GO" id="GO:0016020">
    <property type="term" value="C:membrane"/>
    <property type="evidence" value="ECO:0007669"/>
    <property type="project" value="TreeGrafter"/>
</dbReference>
<keyword evidence="2" id="KW-1185">Reference proteome</keyword>
<evidence type="ECO:0000313" key="2">
    <source>
        <dbReference type="Proteomes" id="UP000270296"/>
    </source>
</evidence>
<organism evidence="3">
    <name type="scientific">Soboliphyme baturini</name>
    <dbReference type="NCBI Taxonomy" id="241478"/>
    <lineage>
        <taxon>Eukaryota</taxon>
        <taxon>Metazoa</taxon>
        <taxon>Ecdysozoa</taxon>
        <taxon>Nematoda</taxon>
        <taxon>Enoplea</taxon>
        <taxon>Dorylaimia</taxon>
        <taxon>Dioctophymatida</taxon>
        <taxon>Dioctophymatoidea</taxon>
        <taxon>Soboliphymatidae</taxon>
        <taxon>Soboliphyme</taxon>
    </lineage>
</organism>
<dbReference type="PANTHER" id="PTHR16528:SF2">
    <property type="entry name" value="GOLGI-ASSOCIATED PDZ AND COILED-COIL MOTIF-CONTAINING PROTEIN"/>
    <property type="match status" value="1"/>
</dbReference>
<reference evidence="3" key="1">
    <citation type="submission" date="2016-06" db="UniProtKB">
        <authorList>
            <consortium name="WormBaseParasite"/>
        </authorList>
    </citation>
    <scope>IDENTIFICATION</scope>
</reference>
<dbReference type="Proteomes" id="UP000270296">
    <property type="component" value="Unassembled WGS sequence"/>
</dbReference>
<evidence type="ECO:0000313" key="3">
    <source>
        <dbReference type="WBParaSite" id="SBAD_0000517601-mRNA-1"/>
    </source>
</evidence>
<dbReference type="WBParaSite" id="SBAD_0000517601-mRNA-1">
    <property type="protein sequence ID" value="SBAD_0000517601-mRNA-1"/>
    <property type="gene ID" value="SBAD_0000517601"/>
</dbReference>
<proteinExistence type="predicted"/>
<dbReference type="InterPro" id="IPR038879">
    <property type="entry name" value="GOPC"/>
</dbReference>
<accession>A0A183IMX7</accession>
<dbReference type="EMBL" id="UZAM01008666">
    <property type="protein sequence ID" value="VDP05895.1"/>
    <property type="molecule type" value="Genomic_DNA"/>
</dbReference>
<name>A0A183IMX7_9BILA</name>
<dbReference type="AlphaFoldDB" id="A0A183IMX7"/>
<dbReference type="GO" id="GO:0044325">
    <property type="term" value="F:transmembrane transporter binding"/>
    <property type="evidence" value="ECO:0007669"/>
    <property type="project" value="TreeGrafter"/>
</dbReference>
<evidence type="ECO:0000313" key="1">
    <source>
        <dbReference type="EMBL" id="VDP05895.1"/>
    </source>
</evidence>
<dbReference type="GO" id="GO:0005794">
    <property type="term" value="C:Golgi apparatus"/>
    <property type="evidence" value="ECO:0007669"/>
    <property type="project" value="InterPro"/>
</dbReference>
<dbReference type="GO" id="GO:0030140">
    <property type="term" value="C:trans-Golgi network transport vesicle"/>
    <property type="evidence" value="ECO:0007669"/>
    <property type="project" value="TreeGrafter"/>
</dbReference>
<gene>
    <name evidence="1" type="ORF">SBAD_LOCUS4973</name>
</gene>
<dbReference type="OrthoDB" id="10063653at2759"/>
<reference evidence="1 2" key="2">
    <citation type="submission" date="2018-11" db="EMBL/GenBank/DDBJ databases">
        <authorList>
            <consortium name="Pathogen Informatics"/>
        </authorList>
    </citation>
    <scope>NUCLEOTIDE SEQUENCE [LARGE SCALE GENOMIC DNA]</scope>
</reference>
<dbReference type="GO" id="GO:2000009">
    <property type="term" value="P:negative regulation of protein localization to cell surface"/>
    <property type="evidence" value="ECO:0007669"/>
    <property type="project" value="TreeGrafter"/>
</dbReference>
<dbReference type="PANTHER" id="PTHR16528">
    <property type="entry name" value="GOLGI-ASSOCIATED PDZ AND COILED-COIL MOTIF-CONTAINING"/>
    <property type="match status" value="1"/>
</dbReference>
<sequence length="130" mass="14397">MDCSKSGSRSTLLRWLEVLEKEFDKAFVDLDLILGEIDVDQMELTFEGRLKMTALSASFAQLVHKSQAIFQSNLRLEVLVLVTAGLLRSGNFRCAIIASFLCLFAARQASTDGPIDERLPSDGRSLSIEV</sequence>
<protein>
    <submittedName>
        <fullName evidence="3">SAM domain-containing protein</fullName>
    </submittedName>
</protein>